<dbReference type="PANTHER" id="PTHR47649">
    <property type="entry name" value="RIBONUCLEASE D"/>
    <property type="match status" value="1"/>
</dbReference>
<dbReference type="PANTHER" id="PTHR47649:SF1">
    <property type="entry name" value="RIBONUCLEASE D"/>
    <property type="match status" value="1"/>
</dbReference>
<dbReference type="GO" id="GO:0006139">
    <property type="term" value="P:nucleobase-containing compound metabolic process"/>
    <property type="evidence" value="ECO:0007669"/>
    <property type="project" value="InterPro"/>
</dbReference>
<dbReference type="CDD" id="cd06142">
    <property type="entry name" value="RNaseD_exo"/>
    <property type="match status" value="1"/>
</dbReference>
<feature type="region of interest" description="Disordered" evidence="1">
    <location>
        <begin position="275"/>
        <end position="303"/>
    </location>
</feature>
<evidence type="ECO:0000256" key="1">
    <source>
        <dbReference type="SAM" id="MobiDB-lite"/>
    </source>
</evidence>
<organism evidence="3 4">
    <name type="scientific">Cnuella takakiae</name>
    <dbReference type="NCBI Taxonomy" id="1302690"/>
    <lineage>
        <taxon>Bacteria</taxon>
        <taxon>Pseudomonadati</taxon>
        <taxon>Bacteroidota</taxon>
        <taxon>Chitinophagia</taxon>
        <taxon>Chitinophagales</taxon>
        <taxon>Chitinophagaceae</taxon>
        <taxon>Cnuella</taxon>
    </lineage>
</organism>
<dbReference type="Gene3D" id="3.30.420.10">
    <property type="entry name" value="Ribonuclease H-like superfamily/Ribonuclease H"/>
    <property type="match status" value="1"/>
</dbReference>
<dbReference type="InterPro" id="IPR012337">
    <property type="entry name" value="RNaseH-like_sf"/>
</dbReference>
<feature type="compositionally biased region" description="Basic and acidic residues" evidence="1">
    <location>
        <begin position="283"/>
        <end position="292"/>
    </location>
</feature>
<proteinExistence type="predicted"/>
<name>A0A1M4T1Q5_9BACT</name>
<evidence type="ECO:0000313" key="3">
    <source>
        <dbReference type="EMBL" id="SHE38432.1"/>
    </source>
</evidence>
<dbReference type="EMBL" id="FQUO01000001">
    <property type="protein sequence ID" value="SHE38432.1"/>
    <property type="molecule type" value="Genomic_DNA"/>
</dbReference>
<evidence type="ECO:0000259" key="2">
    <source>
        <dbReference type="SMART" id="SM00474"/>
    </source>
</evidence>
<keyword evidence="4" id="KW-1185">Reference proteome</keyword>
<gene>
    <name evidence="3" type="ORF">SAMN05444008_101315</name>
</gene>
<dbReference type="InterPro" id="IPR036397">
    <property type="entry name" value="RNaseH_sf"/>
</dbReference>
<dbReference type="SUPFAM" id="SSF53098">
    <property type="entry name" value="Ribonuclease H-like"/>
    <property type="match status" value="1"/>
</dbReference>
<dbReference type="GO" id="GO:0008408">
    <property type="term" value="F:3'-5' exonuclease activity"/>
    <property type="evidence" value="ECO:0007669"/>
    <property type="project" value="InterPro"/>
</dbReference>
<accession>A0A1M4T1Q5</accession>
<dbReference type="Proteomes" id="UP000184368">
    <property type="component" value="Unassembled WGS sequence"/>
</dbReference>
<dbReference type="STRING" id="1302690.BUE76_01150"/>
<dbReference type="Pfam" id="PF01612">
    <property type="entry name" value="DNA_pol_A_exo1"/>
    <property type="match status" value="1"/>
</dbReference>
<dbReference type="AlphaFoldDB" id="A0A1M4T1Q5"/>
<protein>
    <submittedName>
        <fullName evidence="3">Ribonuclease D</fullName>
    </submittedName>
</protein>
<dbReference type="InterPro" id="IPR002562">
    <property type="entry name" value="3'-5'_exonuclease_dom"/>
</dbReference>
<dbReference type="Gene3D" id="1.10.150.80">
    <property type="entry name" value="HRDC domain"/>
    <property type="match status" value="1"/>
</dbReference>
<dbReference type="InterPro" id="IPR010997">
    <property type="entry name" value="HRDC-like_sf"/>
</dbReference>
<dbReference type="SMART" id="SM00474">
    <property type="entry name" value="35EXOc"/>
    <property type="match status" value="1"/>
</dbReference>
<dbReference type="SUPFAM" id="SSF47819">
    <property type="entry name" value="HRDC-like"/>
    <property type="match status" value="1"/>
</dbReference>
<sequence length="369" mass="41861">MASCLQQLAAAPVISFDLEFDNNRYSYGVTLCLIQVATPDVCYIIDPMEELDLGGLYTIFEDPNIQKLVHSPGEDLRLLHSLGCYPKNVFDTEVVARLLNYEQTSLANMLRVALDHHISKQHQKSNWLRRPLSEGQIQYAAEDVVWLHPLKDLLVAEAEARGLMPFVREEQALLSTTIHQPQQRTSFLKPADLHQLSRRDQYITNELLRLRDELARDINKPPYQVMNEDLVRALACGQLPPDSVIDDPGVHPRYKNSRFANRIAGILKAARTEANAQGLSRELPTREPRSPEQHAAARKASHDKEHLFAPIQQALVKRYGTYATQLMLSNRLVGEILNGNAQLPGYRKVLFREIAAELGLDVSDYLREE</sequence>
<feature type="domain" description="3'-5' exonuclease" evidence="2">
    <location>
        <begin position="2"/>
        <end position="159"/>
    </location>
</feature>
<evidence type="ECO:0000313" key="4">
    <source>
        <dbReference type="Proteomes" id="UP000184368"/>
    </source>
</evidence>
<dbReference type="GO" id="GO:0003676">
    <property type="term" value="F:nucleic acid binding"/>
    <property type="evidence" value="ECO:0007669"/>
    <property type="project" value="InterPro"/>
</dbReference>
<dbReference type="InterPro" id="IPR051086">
    <property type="entry name" value="RNase_D-like"/>
</dbReference>
<reference evidence="3 4" key="1">
    <citation type="submission" date="2016-11" db="EMBL/GenBank/DDBJ databases">
        <authorList>
            <person name="Jaros S."/>
            <person name="Januszkiewicz K."/>
            <person name="Wedrychowicz H."/>
        </authorList>
    </citation>
    <scope>NUCLEOTIDE SEQUENCE [LARGE SCALE GENOMIC DNA]</scope>
    <source>
        <strain evidence="3 4">DSM 26897</strain>
    </source>
</reference>
<dbReference type="GO" id="GO:0000166">
    <property type="term" value="F:nucleotide binding"/>
    <property type="evidence" value="ECO:0007669"/>
    <property type="project" value="InterPro"/>
</dbReference>
<dbReference type="InterPro" id="IPR044876">
    <property type="entry name" value="HRDC_dom_sf"/>
</dbReference>